<dbReference type="Gene3D" id="2.30.42.10">
    <property type="match status" value="2"/>
</dbReference>
<comment type="subcellular location">
    <subcellularLocation>
        <location evidence="1">Golgi apparatus membrane</location>
    </subcellularLocation>
</comment>
<sequence length="254" mass="27236">MGQGISAEEEAAVGYRVLGVQEKSPASGAGLVSFFDFVIAAGGSELKGMDTTFIEKIKAHEEKALECEIYNIKSRSTRTVTITPRRNWGGQGMLGVTIRFDTYYIADEQLVRVLDVEPGSPAAAAGLKAESDYILGTAEQAFTDSDDLSRALLENLDRQIDVYVYNTDTDEVRVASLVPTRQWGGNGCLGANVAHGYLHRLPARCRGTNGISLQSEIWPVPPSQDDETPLPPGVVSAQGGHPETKGGTVHEPSS</sequence>
<keyword evidence="2" id="KW-0677">Repeat</keyword>
<proteinExistence type="predicted"/>
<dbReference type="InterPro" id="IPR007583">
    <property type="entry name" value="GRASP55_65"/>
</dbReference>
<evidence type="ECO:0000256" key="4">
    <source>
        <dbReference type="ARBA" id="ARBA00023136"/>
    </source>
</evidence>
<feature type="region of interest" description="Disordered" evidence="5">
    <location>
        <begin position="218"/>
        <end position="254"/>
    </location>
</feature>
<dbReference type="GO" id="GO:0000139">
    <property type="term" value="C:Golgi membrane"/>
    <property type="evidence" value="ECO:0007669"/>
    <property type="project" value="UniProtKB-SubCell"/>
</dbReference>
<feature type="domain" description="PDZ GRASP-type" evidence="6">
    <location>
        <begin position="13"/>
        <end position="103"/>
    </location>
</feature>
<protein>
    <recommendedName>
        <fullName evidence="6">PDZ GRASP-type domain-containing protein</fullName>
    </recommendedName>
</protein>
<dbReference type="PANTHER" id="PTHR12893">
    <property type="entry name" value="GOLGI REASSEMBLY STACKING PROTEIN GRASP"/>
    <property type="match status" value="1"/>
</dbReference>
<keyword evidence="3" id="KW-0333">Golgi apparatus</keyword>
<evidence type="ECO:0000313" key="7">
    <source>
        <dbReference type="EMBL" id="CAE0366503.1"/>
    </source>
</evidence>
<dbReference type="PROSITE" id="PS51865">
    <property type="entry name" value="PDZ_GRASP"/>
    <property type="match status" value="2"/>
</dbReference>
<evidence type="ECO:0000256" key="2">
    <source>
        <dbReference type="ARBA" id="ARBA00022737"/>
    </source>
</evidence>
<keyword evidence="4" id="KW-0472">Membrane</keyword>
<feature type="domain" description="PDZ GRASP-type" evidence="6">
    <location>
        <begin position="109"/>
        <end position="198"/>
    </location>
</feature>
<dbReference type="GO" id="GO:0007030">
    <property type="term" value="P:Golgi organization"/>
    <property type="evidence" value="ECO:0007669"/>
    <property type="project" value="TreeGrafter"/>
</dbReference>
<reference evidence="7" key="1">
    <citation type="submission" date="2021-01" db="EMBL/GenBank/DDBJ databases">
        <authorList>
            <person name="Corre E."/>
            <person name="Pelletier E."/>
            <person name="Niang G."/>
            <person name="Scheremetjew M."/>
            <person name="Finn R."/>
            <person name="Kale V."/>
            <person name="Holt S."/>
            <person name="Cochrane G."/>
            <person name="Meng A."/>
            <person name="Brown T."/>
            <person name="Cohen L."/>
        </authorList>
    </citation>
    <scope>NUCLEOTIDE SEQUENCE</scope>
    <source>
        <strain evidence="7">CCMP1510</strain>
    </source>
</reference>
<dbReference type="InterPro" id="IPR036034">
    <property type="entry name" value="PDZ_sf"/>
</dbReference>
<dbReference type="EMBL" id="HBIJ01010562">
    <property type="protein sequence ID" value="CAE0366503.1"/>
    <property type="molecule type" value="Transcribed_RNA"/>
</dbReference>
<evidence type="ECO:0000259" key="6">
    <source>
        <dbReference type="PROSITE" id="PS51865"/>
    </source>
</evidence>
<dbReference type="PANTHER" id="PTHR12893:SF0">
    <property type="entry name" value="GRASP65"/>
    <property type="match status" value="1"/>
</dbReference>
<accession>A0A7S3JXZ5</accession>
<evidence type="ECO:0000256" key="1">
    <source>
        <dbReference type="ARBA" id="ARBA00004394"/>
    </source>
</evidence>
<dbReference type="InterPro" id="IPR024958">
    <property type="entry name" value="GRASP_PDZ"/>
</dbReference>
<dbReference type="Pfam" id="PF04495">
    <property type="entry name" value="GRASP55_65"/>
    <property type="match status" value="1"/>
</dbReference>
<dbReference type="AlphaFoldDB" id="A0A7S3JXZ5"/>
<dbReference type="SUPFAM" id="SSF50156">
    <property type="entry name" value="PDZ domain-like"/>
    <property type="match status" value="1"/>
</dbReference>
<gene>
    <name evidence="7" type="ORF">ALAG00032_LOCUS7247</name>
</gene>
<evidence type="ECO:0000256" key="5">
    <source>
        <dbReference type="SAM" id="MobiDB-lite"/>
    </source>
</evidence>
<name>A0A7S3JXZ5_9STRA</name>
<organism evidence="7">
    <name type="scientific">Aureoumbra lagunensis</name>
    <dbReference type="NCBI Taxonomy" id="44058"/>
    <lineage>
        <taxon>Eukaryota</taxon>
        <taxon>Sar</taxon>
        <taxon>Stramenopiles</taxon>
        <taxon>Ochrophyta</taxon>
        <taxon>Pelagophyceae</taxon>
        <taxon>Pelagomonadales</taxon>
        <taxon>Aureoumbra</taxon>
    </lineage>
</organism>
<evidence type="ECO:0000256" key="3">
    <source>
        <dbReference type="ARBA" id="ARBA00023034"/>
    </source>
</evidence>